<keyword evidence="1" id="KW-1133">Transmembrane helix</keyword>
<dbReference type="AlphaFoldDB" id="A0A7X9SXN4"/>
<evidence type="ECO:0000313" key="3">
    <source>
        <dbReference type="Proteomes" id="UP000589552"/>
    </source>
</evidence>
<reference evidence="2 3" key="1">
    <citation type="submission" date="2020-04" db="EMBL/GenBank/DDBJ databases">
        <authorList>
            <person name="Hitch T.C.A."/>
            <person name="Wylensek D."/>
            <person name="Clavel T."/>
        </authorList>
    </citation>
    <scope>NUCLEOTIDE SEQUENCE [LARGE SCALE GENOMIC DNA]</scope>
    <source>
        <strain evidence="2 3">BL-383-APC-2I</strain>
    </source>
</reference>
<feature type="transmembrane region" description="Helical" evidence="1">
    <location>
        <begin position="68"/>
        <end position="89"/>
    </location>
</feature>
<evidence type="ECO:0000313" key="2">
    <source>
        <dbReference type="EMBL" id="NMF09960.1"/>
    </source>
</evidence>
<accession>A0A7X9SXN4</accession>
<comment type="caution">
    <text evidence="2">The sequence shown here is derived from an EMBL/GenBank/DDBJ whole genome shotgun (WGS) entry which is preliminary data.</text>
</comment>
<proteinExistence type="predicted"/>
<dbReference type="RefSeq" id="WP_168938169.1">
    <property type="nucleotide sequence ID" value="NZ_JABAGA010000006.1"/>
</dbReference>
<name>A0A7X9SXN4_9CORY</name>
<organism evidence="2 3">
    <name type="scientific">Corynebacterium xerosis</name>
    <dbReference type="NCBI Taxonomy" id="1725"/>
    <lineage>
        <taxon>Bacteria</taxon>
        <taxon>Bacillati</taxon>
        <taxon>Actinomycetota</taxon>
        <taxon>Actinomycetes</taxon>
        <taxon>Mycobacteriales</taxon>
        <taxon>Corynebacteriaceae</taxon>
        <taxon>Corynebacterium</taxon>
    </lineage>
</organism>
<dbReference type="EMBL" id="JABAGA010000006">
    <property type="protein sequence ID" value="NMF09960.1"/>
    <property type="molecule type" value="Genomic_DNA"/>
</dbReference>
<keyword evidence="1" id="KW-0812">Transmembrane</keyword>
<keyword evidence="1" id="KW-0472">Membrane</keyword>
<gene>
    <name evidence="2" type="ORF">HF852_10200</name>
</gene>
<feature type="transmembrane region" description="Helical" evidence="1">
    <location>
        <begin position="24"/>
        <end position="47"/>
    </location>
</feature>
<dbReference type="Proteomes" id="UP000589552">
    <property type="component" value="Unassembled WGS sequence"/>
</dbReference>
<sequence>MTWLLAAGPPTSPWTAPDAVTNTVWGWLQIVLYVVLAAAIVSVIVLGAMMALDRDRGQPVSAVSPTVAAFRIALGVLVSTSAVQLAAWFI</sequence>
<protein>
    <submittedName>
        <fullName evidence="2">Uncharacterized protein</fullName>
    </submittedName>
</protein>
<evidence type="ECO:0000256" key="1">
    <source>
        <dbReference type="SAM" id="Phobius"/>
    </source>
</evidence>